<feature type="chain" id="PRO_5001938676" description="Bacterial surface antigen (D15) domain-containing protein" evidence="2">
    <location>
        <begin position="22"/>
        <end position="509"/>
    </location>
</feature>
<dbReference type="STRING" id="1480694.DC28_06820"/>
<feature type="region of interest" description="Disordered" evidence="1">
    <location>
        <begin position="31"/>
        <end position="80"/>
    </location>
</feature>
<organism evidence="3 4">
    <name type="scientific">Spirochaeta lutea</name>
    <dbReference type="NCBI Taxonomy" id="1480694"/>
    <lineage>
        <taxon>Bacteria</taxon>
        <taxon>Pseudomonadati</taxon>
        <taxon>Spirochaetota</taxon>
        <taxon>Spirochaetia</taxon>
        <taxon>Spirochaetales</taxon>
        <taxon>Spirochaetaceae</taxon>
        <taxon>Spirochaeta</taxon>
    </lineage>
</organism>
<reference evidence="3 4" key="1">
    <citation type="submission" date="2014-05" db="EMBL/GenBank/DDBJ databases">
        <title>De novo Genome Sequence of Spirocheata sp.</title>
        <authorList>
            <person name="Shivani Y."/>
            <person name="Subhash Y."/>
            <person name="Tushar L."/>
            <person name="Sasikala C."/>
            <person name="Ramana C.V."/>
        </authorList>
    </citation>
    <scope>NUCLEOTIDE SEQUENCE [LARGE SCALE GENOMIC DNA]</scope>
    <source>
        <strain evidence="3 4">JC230</strain>
    </source>
</reference>
<evidence type="ECO:0000256" key="1">
    <source>
        <dbReference type="SAM" id="MobiDB-lite"/>
    </source>
</evidence>
<proteinExistence type="predicted"/>
<dbReference type="eggNOG" id="ENOG5032X2Y">
    <property type="taxonomic scope" value="Bacteria"/>
</dbReference>
<evidence type="ECO:0000256" key="2">
    <source>
        <dbReference type="SAM" id="SignalP"/>
    </source>
</evidence>
<sequence length="509" mass="54857">MKRGRIIAILMVLLLPLGVYAQEQQQDSGIDEDALFGGGGDGSGEAGDSGGGLDEDALFGGGESTGQDSSDEDSLFGGDDMVMDITGENAETGQAAADLFLTDDEVVRIGGSLSSSLQSYWTWSEAPQEWADWTGGAENRLGISLGGSVYLDARPDADLRIFMKAKTSYPFSITSSGYISSTPVLGVQGTAPIQTVEMDTPVNLSQLNLQIFEFYSDIAFRDLLFFRFGKQTVKWGTGYFFSPADIISLTPIDVDDPEAEREGPLSLKVSFPFGLNTLDAYIIGDDQVRAIEDLGVAARGVFYLAPLELGVGLGYQKDRPFRIVSTARMPIGDWNLFAEGRLSFGRQEQKVDSDGVLTDDDQAYVSATGGVFYTNADWNLTAAAQYLYQGEGYPDTEGLYEAAIQQVFAGNLPGSVLNRFGQHYTILLLSLNEIFIEELSASVQWQANWTDTSGLVSPSISLRIFDGLSISGGIYIPYGDEGDEFTGEVRNPFGDLSTSLTVSIGGGRF</sequence>
<feature type="compositionally biased region" description="Gly residues" evidence="1">
    <location>
        <begin position="36"/>
        <end position="52"/>
    </location>
</feature>
<keyword evidence="4" id="KW-1185">Reference proteome</keyword>
<dbReference type="Proteomes" id="UP000029692">
    <property type="component" value="Unassembled WGS sequence"/>
</dbReference>
<feature type="signal peptide" evidence="2">
    <location>
        <begin position="1"/>
        <end position="21"/>
    </location>
</feature>
<evidence type="ECO:0000313" key="4">
    <source>
        <dbReference type="Proteomes" id="UP000029692"/>
    </source>
</evidence>
<dbReference type="EMBL" id="JNUP01000049">
    <property type="protein sequence ID" value="KGE72742.1"/>
    <property type="molecule type" value="Genomic_DNA"/>
</dbReference>
<accession>A0A098R205</accession>
<evidence type="ECO:0008006" key="5">
    <source>
        <dbReference type="Google" id="ProtNLM"/>
    </source>
</evidence>
<evidence type="ECO:0000313" key="3">
    <source>
        <dbReference type="EMBL" id="KGE72742.1"/>
    </source>
</evidence>
<name>A0A098R205_9SPIO</name>
<comment type="caution">
    <text evidence="3">The sequence shown here is derived from an EMBL/GenBank/DDBJ whole genome shotgun (WGS) entry which is preliminary data.</text>
</comment>
<keyword evidence="2" id="KW-0732">Signal</keyword>
<dbReference type="OrthoDB" id="354691at2"/>
<dbReference type="RefSeq" id="WP_037547034.1">
    <property type="nucleotide sequence ID" value="NZ_JNUP01000049.1"/>
</dbReference>
<gene>
    <name evidence="3" type="ORF">DC28_06820</name>
</gene>
<protein>
    <recommendedName>
        <fullName evidence="5">Bacterial surface antigen (D15) domain-containing protein</fullName>
    </recommendedName>
</protein>
<dbReference type="AlphaFoldDB" id="A0A098R205"/>